<dbReference type="Proteomes" id="UP000315525">
    <property type="component" value="Unassembled WGS sequence"/>
</dbReference>
<keyword evidence="1" id="KW-0175">Coiled coil</keyword>
<dbReference type="Pfam" id="PF05137">
    <property type="entry name" value="PilN"/>
    <property type="match status" value="1"/>
</dbReference>
<keyword evidence="2" id="KW-0812">Transmembrane</keyword>
<evidence type="ECO:0000313" key="4">
    <source>
        <dbReference type="Proteomes" id="UP000315525"/>
    </source>
</evidence>
<keyword evidence="2" id="KW-0472">Membrane</keyword>
<dbReference type="EMBL" id="SOJN01000142">
    <property type="protein sequence ID" value="TET43984.1"/>
    <property type="molecule type" value="Genomic_DNA"/>
</dbReference>
<sequence>MIRIDLLPKEERKRKPTLAPRARAPRAARAPVKIRIPVGADTAIVVVIFVVILGLMYFMFAAQKREIARLDDEIASMQAELKRLKEAVRLVKDLEEKERAIKVKLEIIGKLNKDRFLIAHMLDELSRLVPENCWILSVVEKKLSVAIEGMSFSNFIVADFMKKLEASQYFQNVNLSVVSRDKVGGYELMKFKLTTNLTSPKPLRTTGG</sequence>
<dbReference type="AlphaFoldDB" id="A0A523UN81"/>
<dbReference type="PANTHER" id="PTHR40278:SF1">
    <property type="entry name" value="DNA UTILIZATION PROTEIN HOFN"/>
    <property type="match status" value="1"/>
</dbReference>
<protein>
    <recommendedName>
        <fullName evidence="5">PilN domain-containing protein</fullName>
    </recommendedName>
</protein>
<feature type="transmembrane region" description="Helical" evidence="2">
    <location>
        <begin position="42"/>
        <end position="60"/>
    </location>
</feature>
<comment type="caution">
    <text evidence="3">The sequence shown here is derived from an EMBL/GenBank/DDBJ whole genome shotgun (WGS) entry which is preliminary data.</text>
</comment>
<accession>A0A523UN81</accession>
<organism evidence="3 4">
    <name type="scientific">candidate division TA06 bacterium</name>
    <dbReference type="NCBI Taxonomy" id="2250710"/>
    <lineage>
        <taxon>Bacteria</taxon>
        <taxon>Bacteria division TA06</taxon>
    </lineage>
</organism>
<proteinExistence type="predicted"/>
<dbReference type="InterPro" id="IPR052534">
    <property type="entry name" value="Extracell_DNA_Util/SecSys_Comp"/>
</dbReference>
<feature type="coiled-coil region" evidence="1">
    <location>
        <begin position="60"/>
        <end position="104"/>
    </location>
</feature>
<keyword evidence="2" id="KW-1133">Transmembrane helix</keyword>
<name>A0A523UN81_UNCT6</name>
<dbReference type="PANTHER" id="PTHR40278">
    <property type="entry name" value="DNA UTILIZATION PROTEIN HOFN"/>
    <property type="match status" value="1"/>
</dbReference>
<gene>
    <name evidence="3" type="ORF">E3J62_11600</name>
</gene>
<evidence type="ECO:0000313" key="3">
    <source>
        <dbReference type="EMBL" id="TET43984.1"/>
    </source>
</evidence>
<evidence type="ECO:0008006" key="5">
    <source>
        <dbReference type="Google" id="ProtNLM"/>
    </source>
</evidence>
<evidence type="ECO:0000256" key="1">
    <source>
        <dbReference type="SAM" id="Coils"/>
    </source>
</evidence>
<evidence type="ECO:0000256" key="2">
    <source>
        <dbReference type="SAM" id="Phobius"/>
    </source>
</evidence>
<dbReference type="InterPro" id="IPR007813">
    <property type="entry name" value="PilN"/>
</dbReference>
<reference evidence="3 4" key="1">
    <citation type="submission" date="2019-03" db="EMBL/GenBank/DDBJ databases">
        <title>Metabolic potential of uncultured bacteria and archaea associated with petroleum seepage in deep-sea sediments.</title>
        <authorList>
            <person name="Dong X."/>
            <person name="Hubert C."/>
        </authorList>
    </citation>
    <scope>NUCLEOTIDE SEQUENCE [LARGE SCALE GENOMIC DNA]</scope>
    <source>
        <strain evidence="3">E44_bin18</strain>
    </source>
</reference>